<feature type="region of interest" description="Disordered" evidence="1">
    <location>
        <begin position="1"/>
        <end position="40"/>
    </location>
</feature>
<dbReference type="GO" id="GO:0043161">
    <property type="term" value="P:proteasome-mediated ubiquitin-dependent protein catabolic process"/>
    <property type="evidence" value="ECO:0007669"/>
    <property type="project" value="TreeGrafter"/>
</dbReference>
<dbReference type="AlphaFoldDB" id="A0A813ZSG4"/>
<dbReference type="OrthoDB" id="1244179at2759"/>
<organism evidence="3 5">
    <name type="scientific">Didymodactylos carnosus</name>
    <dbReference type="NCBI Taxonomy" id="1234261"/>
    <lineage>
        <taxon>Eukaryota</taxon>
        <taxon>Metazoa</taxon>
        <taxon>Spiralia</taxon>
        <taxon>Gnathifera</taxon>
        <taxon>Rotifera</taxon>
        <taxon>Eurotatoria</taxon>
        <taxon>Bdelloidea</taxon>
        <taxon>Philodinida</taxon>
        <taxon>Philodinidae</taxon>
        <taxon>Didymodactylos</taxon>
    </lineage>
</organism>
<dbReference type="InterPro" id="IPR011333">
    <property type="entry name" value="SKP1/BTB/POZ_sf"/>
</dbReference>
<reference evidence="3" key="1">
    <citation type="submission" date="2021-02" db="EMBL/GenBank/DDBJ databases">
        <authorList>
            <person name="Nowell W R."/>
        </authorList>
    </citation>
    <scope>NUCLEOTIDE SEQUENCE</scope>
</reference>
<feature type="domain" description="BTB" evidence="2">
    <location>
        <begin position="47"/>
        <end position="115"/>
    </location>
</feature>
<dbReference type="Proteomes" id="UP000681722">
    <property type="component" value="Unassembled WGS sequence"/>
</dbReference>
<dbReference type="PROSITE" id="PS50097">
    <property type="entry name" value="BTB"/>
    <property type="match status" value="1"/>
</dbReference>
<feature type="compositionally biased region" description="Polar residues" evidence="1">
    <location>
        <begin position="23"/>
        <end position="40"/>
    </location>
</feature>
<dbReference type="GO" id="GO:0005737">
    <property type="term" value="C:cytoplasm"/>
    <property type="evidence" value="ECO:0007669"/>
    <property type="project" value="TreeGrafter"/>
</dbReference>
<name>A0A813ZSG4_9BILA</name>
<keyword evidence="5" id="KW-1185">Reference proteome</keyword>
<evidence type="ECO:0000313" key="5">
    <source>
        <dbReference type="Proteomes" id="UP000663829"/>
    </source>
</evidence>
<dbReference type="SUPFAM" id="SSF54695">
    <property type="entry name" value="POZ domain"/>
    <property type="match status" value="1"/>
</dbReference>
<proteinExistence type="predicted"/>
<evidence type="ECO:0000313" key="3">
    <source>
        <dbReference type="EMBL" id="CAF0903769.1"/>
    </source>
</evidence>
<evidence type="ECO:0000259" key="2">
    <source>
        <dbReference type="PROSITE" id="PS50097"/>
    </source>
</evidence>
<dbReference type="GO" id="GO:0031463">
    <property type="term" value="C:Cul3-RING ubiquitin ligase complex"/>
    <property type="evidence" value="ECO:0007669"/>
    <property type="project" value="TreeGrafter"/>
</dbReference>
<accession>A0A813ZSG4</accession>
<dbReference type="PANTHER" id="PTHR14958:SF29">
    <property type="entry name" value="INSOMNIAC, ISOFORM B"/>
    <property type="match status" value="1"/>
</dbReference>
<feature type="non-terminal residue" evidence="3">
    <location>
        <position position="155"/>
    </location>
</feature>
<evidence type="ECO:0000256" key="1">
    <source>
        <dbReference type="SAM" id="MobiDB-lite"/>
    </source>
</evidence>
<dbReference type="Proteomes" id="UP000663829">
    <property type="component" value="Unassembled WGS sequence"/>
</dbReference>
<gene>
    <name evidence="3" type="ORF">GPM918_LOCUS8777</name>
    <name evidence="4" type="ORF">SRO942_LOCUS8779</name>
</gene>
<dbReference type="EMBL" id="CAJNOQ010001570">
    <property type="protein sequence ID" value="CAF0903769.1"/>
    <property type="molecule type" value="Genomic_DNA"/>
</dbReference>
<dbReference type="CDD" id="cd18362">
    <property type="entry name" value="BTB_POZ_KCTD2-like"/>
    <property type="match status" value="1"/>
</dbReference>
<dbReference type="Pfam" id="PF02214">
    <property type="entry name" value="BTB_2"/>
    <property type="match status" value="1"/>
</dbReference>
<dbReference type="Gene3D" id="6.10.140.750">
    <property type="match status" value="1"/>
</dbReference>
<dbReference type="GO" id="GO:0097602">
    <property type="term" value="F:cullin family protein binding"/>
    <property type="evidence" value="ECO:0007669"/>
    <property type="project" value="TreeGrafter"/>
</dbReference>
<dbReference type="PANTHER" id="PTHR14958">
    <property type="entry name" value="POTASSIUM CHANNEL TETRAMERISATION DOMAIN CONTAINING PROTEIN"/>
    <property type="match status" value="1"/>
</dbReference>
<dbReference type="SMART" id="SM00225">
    <property type="entry name" value="BTB"/>
    <property type="match status" value="1"/>
</dbReference>
<dbReference type="FunFam" id="3.30.710.10:FF:000005">
    <property type="entry name" value="Potassium channel tetramerization domain-containing 17"/>
    <property type="match status" value="1"/>
</dbReference>
<dbReference type="GO" id="GO:0051260">
    <property type="term" value="P:protein homooligomerization"/>
    <property type="evidence" value="ECO:0007669"/>
    <property type="project" value="InterPro"/>
</dbReference>
<comment type="caution">
    <text evidence="3">The sequence shown here is derived from an EMBL/GenBank/DDBJ whole genome shotgun (WGS) entry which is preliminary data.</text>
</comment>
<evidence type="ECO:0000313" key="4">
    <source>
        <dbReference type="EMBL" id="CAF3685874.1"/>
    </source>
</evidence>
<protein>
    <recommendedName>
        <fullName evidence="2">BTB domain-containing protein</fullName>
    </recommendedName>
</protein>
<dbReference type="InterPro" id="IPR003131">
    <property type="entry name" value="T1-type_BTB"/>
</dbReference>
<dbReference type="Gene3D" id="3.30.710.10">
    <property type="entry name" value="Potassium Channel Kv1.1, Chain A"/>
    <property type="match status" value="1"/>
</dbReference>
<sequence length="155" mass="17853">MLNGNSNVDREHDDETSSISSSVTYLSQTAQSPTPTAKTSPLTRDWVRLNVGGKYFMSTRSTLCKQESFLCRLCQDKPELKTDTDETGAYMIDRDSNYFHIILNYLRHGKLILETNLVEEGVLEEAEFYNIQPLIELVKERIRDRDRRRADSELG</sequence>
<dbReference type="InterPro" id="IPR000210">
    <property type="entry name" value="BTB/POZ_dom"/>
</dbReference>
<dbReference type="EMBL" id="CAJOBC010001570">
    <property type="protein sequence ID" value="CAF3685874.1"/>
    <property type="molecule type" value="Genomic_DNA"/>
</dbReference>